<evidence type="ECO:0000256" key="1">
    <source>
        <dbReference type="ARBA" id="ARBA00001748"/>
    </source>
</evidence>
<evidence type="ECO:0000256" key="3">
    <source>
        <dbReference type="ARBA" id="ARBA00005207"/>
    </source>
</evidence>
<evidence type="ECO:0000313" key="12">
    <source>
        <dbReference type="EMBL" id="QFR02211.1"/>
    </source>
</evidence>
<dbReference type="InterPro" id="IPR004183">
    <property type="entry name" value="Xdiol_dOase_suB"/>
</dbReference>
<dbReference type="AlphaFoldDB" id="A0A5P8KGU3"/>
<dbReference type="GO" id="GO:0019380">
    <property type="term" value="P:3-phenylpropionate catabolic process"/>
    <property type="evidence" value="ECO:0007669"/>
    <property type="project" value="UniProtKB-UniRule"/>
</dbReference>
<evidence type="ECO:0000256" key="6">
    <source>
        <dbReference type="ARBA" id="ARBA00022797"/>
    </source>
</evidence>
<dbReference type="GO" id="GO:0008198">
    <property type="term" value="F:ferrous iron binding"/>
    <property type="evidence" value="ECO:0007669"/>
    <property type="project" value="InterPro"/>
</dbReference>
<dbReference type="InterPro" id="IPR023789">
    <property type="entry name" value="DHPP/DHXA_dioxygenase"/>
</dbReference>
<evidence type="ECO:0000256" key="5">
    <source>
        <dbReference type="ARBA" id="ARBA00011881"/>
    </source>
</evidence>
<evidence type="ECO:0000256" key="4">
    <source>
        <dbReference type="ARBA" id="ARBA00007030"/>
    </source>
</evidence>
<dbReference type="Gene3D" id="3.40.830.10">
    <property type="entry name" value="LigB-like"/>
    <property type="match status" value="1"/>
</dbReference>
<keyword evidence="9 10" id="KW-0408">Iron</keyword>
<dbReference type="GO" id="GO:0047070">
    <property type="term" value="F:3-carboxyethylcatechol 2,3-dioxygenase activity"/>
    <property type="evidence" value="ECO:0007669"/>
    <property type="project" value="UniProtKB-UniRule"/>
</dbReference>
<organism evidence="12 13">
    <name type="scientific">Streptomyces phaeolivaceus</name>
    <dbReference type="NCBI Taxonomy" id="2653200"/>
    <lineage>
        <taxon>Bacteria</taxon>
        <taxon>Bacillati</taxon>
        <taxon>Actinomycetota</taxon>
        <taxon>Actinomycetes</taxon>
        <taxon>Kitasatosporales</taxon>
        <taxon>Streptomycetaceae</taxon>
        <taxon>Streptomyces</taxon>
    </lineage>
</organism>
<dbReference type="EC" id="1.13.11.16" evidence="10"/>
<dbReference type="NCBIfam" id="NF009910">
    <property type="entry name" value="PRK13370.1-4"/>
    <property type="match status" value="1"/>
</dbReference>
<dbReference type="UniPathway" id="UPA00714"/>
<feature type="domain" description="Extradiol ring-cleavage dioxygenase class III enzyme subunit B" evidence="11">
    <location>
        <begin position="5"/>
        <end position="304"/>
    </location>
</feature>
<evidence type="ECO:0000256" key="9">
    <source>
        <dbReference type="ARBA" id="ARBA00023004"/>
    </source>
</evidence>
<evidence type="ECO:0000313" key="13">
    <source>
        <dbReference type="Proteomes" id="UP000327294"/>
    </source>
</evidence>
<keyword evidence="6 10" id="KW-0058">Aromatic hydrocarbons catabolism</keyword>
<gene>
    <name evidence="10" type="primary">mhpB</name>
    <name evidence="12" type="ORF">F9278_45550</name>
</gene>
<evidence type="ECO:0000256" key="10">
    <source>
        <dbReference type="HAMAP-Rule" id="MF_01653"/>
    </source>
</evidence>
<dbReference type="EMBL" id="CP045096">
    <property type="protein sequence ID" value="QFR02211.1"/>
    <property type="molecule type" value="Genomic_DNA"/>
</dbReference>
<comment type="cofactor">
    <cofactor evidence="10">
        <name>Fe(2+)</name>
        <dbReference type="ChEBI" id="CHEBI:29033"/>
    </cofactor>
</comment>
<comment type="catalytic activity">
    <reaction evidence="1 10">
        <text>(2E)-3-(2,3-dihydroxyphenyl)prop-2-enoate + O2 = (2Z,4E,7E)-2-hydroxy-6-oxonona-2,4,7-trienedioate + H(+)</text>
        <dbReference type="Rhea" id="RHEA:25054"/>
        <dbReference type="ChEBI" id="CHEBI:15378"/>
        <dbReference type="ChEBI" id="CHEBI:15379"/>
        <dbReference type="ChEBI" id="CHEBI:58642"/>
        <dbReference type="ChEBI" id="CHEBI:66888"/>
        <dbReference type="EC" id="1.13.11.16"/>
    </reaction>
</comment>
<dbReference type="Proteomes" id="UP000327294">
    <property type="component" value="Chromosome"/>
</dbReference>
<feature type="active site" description="Proton donor" evidence="10">
    <location>
        <position position="115"/>
    </location>
</feature>
<sequence length="312" mass="32943">MTAAAVGLSHSPLIGRNDPEPEVLARVDRAVAGARDFVRDFDPDLVVLYAPDHYNGFFYREMPPFCLATEAHAVGDFGSEAGPLSVDVDAAKALAQGVLDRGVDLTVSARMTVDHGFAQPLEVLFGGIDQVPVVPVFVNGVATPLCPVSRIRALGTAVGEAAAGLGLRVLFVASGGLSHDPPVPVLEGAPPPVADALIEGRPPTPEQRARGERRVVQAGRDYAAGSSGMIPINPDWDNRLLDHLERGELTEFDSWTVEWMAKEGGGSAHEVRAWIAAFASLAATGPYAMTSRFYEAVPAWIAGFAVATAQGR</sequence>
<keyword evidence="8 10" id="KW-0560">Oxidoreductase</keyword>
<dbReference type="SUPFAM" id="SSF53213">
    <property type="entry name" value="LigB-like"/>
    <property type="match status" value="1"/>
</dbReference>
<reference evidence="12 13" key="1">
    <citation type="submission" date="2019-10" db="EMBL/GenBank/DDBJ databases">
        <title>Streptomyces sp. strain GY16 isolated from leaves of Broussonetia papyrifera.</title>
        <authorList>
            <person name="Mo P."/>
        </authorList>
    </citation>
    <scope>NUCLEOTIDE SEQUENCE [LARGE SCALE GENOMIC DNA]</scope>
    <source>
        <strain evidence="12 13">GY16</strain>
    </source>
</reference>
<comment type="function">
    <text evidence="10">Catalyzes the non-heme iron(II)-dependent oxidative cleavage of 2,3-dihydroxyphenylpropionic acid and 2,3-dihydroxicinnamic acid into 2-hydroxy-6-ketononadienedioate and 2-hydroxy-6-ketononatrienedioate, respectively.</text>
</comment>
<dbReference type="KEGG" id="sphv:F9278_45550"/>
<feature type="active site" description="Proton acceptor" evidence="10">
    <location>
        <position position="179"/>
    </location>
</feature>
<keyword evidence="13" id="KW-1185">Reference proteome</keyword>
<dbReference type="RefSeq" id="WP_152173531.1">
    <property type="nucleotide sequence ID" value="NZ_CP045096.1"/>
</dbReference>
<evidence type="ECO:0000256" key="8">
    <source>
        <dbReference type="ARBA" id="ARBA00023002"/>
    </source>
</evidence>
<name>A0A5P8KGU3_9ACTN</name>
<dbReference type="HAMAP" id="MF_01653">
    <property type="entry name" value="MhpB"/>
    <property type="match status" value="1"/>
</dbReference>
<evidence type="ECO:0000259" key="11">
    <source>
        <dbReference type="Pfam" id="PF02900"/>
    </source>
</evidence>
<accession>A0A5P8KGU3</accession>
<comment type="similarity">
    <text evidence="4 10">Belongs to the LigB/MhpB extradiol dioxygenase family.</text>
</comment>
<comment type="subunit">
    <text evidence="5 10">Homotetramer.</text>
</comment>
<dbReference type="CDD" id="cd07365">
    <property type="entry name" value="MhpB_like"/>
    <property type="match status" value="1"/>
</dbReference>
<evidence type="ECO:0000256" key="2">
    <source>
        <dbReference type="ARBA" id="ARBA00001843"/>
    </source>
</evidence>
<dbReference type="Pfam" id="PF02900">
    <property type="entry name" value="LigB"/>
    <property type="match status" value="1"/>
</dbReference>
<evidence type="ECO:0000256" key="7">
    <source>
        <dbReference type="ARBA" id="ARBA00022964"/>
    </source>
</evidence>
<proteinExistence type="inferred from homology"/>
<comment type="catalytic activity">
    <reaction evidence="2 10">
        <text>3-(2,3-dihydroxyphenyl)propanoate + O2 = (2Z,4E)-2-hydroxy-6-oxonona-2,4-dienedioate + H(+)</text>
        <dbReference type="Rhea" id="RHEA:23840"/>
        <dbReference type="ChEBI" id="CHEBI:15378"/>
        <dbReference type="ChEBI" id="CHEBI:15379"/>
        <dbReference type="ChEBI" id="CHEBI:46951"/>
        <dbReference type="ChEBI" id="CHEBI:66887"/>
        <dbReference type="EC" id="1.13.11.16"/>
    </reaction>
</comment>
<protein>
    <recommendedName>
        <fullName evidence="10">2,3-dihydroxyphenylpropionate/2,3-dihydroxicinnamic acid 1,2-dioxygenase</fullName>
        <ecNumber evidence="10">1.13.11.16</ecNumber>
    </recommendedName>
    <alternativeName>
        <fullName evidence="10">3-carboxyethylcatechol 2,3-dioxygenase</fullName>
    </alternativeName>
</protein>
<comment type="pathway">
    <text evidence="3 10">Aromatic compound metabolism; 3-phenylpropanoate degradation.</text>
</comment>
<keyword evidence="7 10" id="KW-0223">Dioxygenase</keyword>